<dbReference type="OrthoDB" id="10546352at2759"/>
<keyword evidence="3" id="KW-1185">Reference proteome</keyword>
<dbReference type="GeneID" id="54588426"/>
<name>A0A6A6J336_9PLEO</name>
<protein>
    <submittedName>
        <fullName evidence="2">Uncharacterized protein</fullName>
    </submittedName>
</protein>
<reference evidence="2" key="1">
    <citation type="journal article" date="2020" name="Stud. Mycol.">
        <title>101 Dothideomycetes genomes: a test case for predicting lifestyles and emergence of pathogens.</title>
        <authorList>
            <person name="Haridas S."/>
            <person name="Albert R."/>
            <person name="Binder M."/>
            <person name="Bloem J."/>
            <person name="Labutti K."/>
            <person name="Salamov A."/>
            <person name="Andreopoulos B."/>
            <person name="Baker S."/>
            <person name="Barry K."/>
            <person name="Bills G."/>
            <person name="Bluhm B."/>
            <person name="Cannon C."/>
            <person name="Castanera R."/>
            <person name="Culley D."/>
            <person name="Daum C."/>
            <person name="Ezra D."/>
            <person name="Gonzalez J."/>
            <person name="Henrissat B."/>
            <person name="Kuo A."/>
            <person name="Liang C."/>
            <person name="Lipzen A."/>
            <person name="Lutzoni F."/>
            <person name="Magnuson J."/>
            <person name="Mondo S."/>
            <person name="Nolan M."/>
            <person name="Ohm R."/>
            <person name="Pangilinan J."/>
            <person name="Park H.-J."/>
            <person name="Ramirez L."/>
            <person name="Alfaro M."/>
            <person name="Sun H."/>
            <person name="Tritt A."/>
            <person name="Yoshinaga Y."/>
            <person name="Zwiers L.-H."/>
            <person name="Turgeon B."/>
            <person name="Goodwin S."/>
            <person name="Spatafora J."/>
            <person name="Crous P."/>
            <person name="Grigoriev I."/>
        </authorList>
    </citation>
    <scope>NUCLEOTIDE SEQUENCE</scope>
    <source>
        <strain evidence="2">CBS 122368</strain>
    </source>
</reference>
<dbReference type="AlphaFoldDB" id="A0A6A6J336"/>
<gene>
    <name evidence="2" type="ORF">BU26DRAFT_599394</name>
</gene>
<evidence type="ECO:0000313" key="3">
    <source>
        <dbReference type="Proteomes" id="UP000800094"/>
    </source>
</evidence>
<keyword evidence="1" id="KW-0732">Signal</keyword>
<evidence type="ECO:0000256" key="1">
    <source>
        <dbReference type="SAM" id="SignalP"/>
    </source>
</evidence>
<feature type="signal peptide" evidence="1">
    <location>
        <begin position="1"/>
        <end position="22"/>
    </location>
</feature>
<dbReference type="EMBL" id="ML987189">
    <property type="protein sequence ID" value="KAF2256757.1"/>
    <property type="molecule type" value="Genomic_DNA"/>
</dbReference>
<accession>A0A6A6J336</accession>
<feature type="chain" id="PRO_5025498496" evidence="1">
    <location>
        <begin position="23"/>
        <end position="267"/>
    </location>
</feature>
<evidence type="ECO:0000313" key="2">
    <source>
        <dbReference type="EMBL" id="KAF2256757.1"/>
    </source>
</evidence>
<dbReference type="RefSeq" id="XP_033691761.1">
    <property type="nucleotide sequence ID" value="XM_033835096.1"/>
</dbReference>
<proteinExistence type="predicted"/>
<dbReference type="Proteomes" id="UP000800094">
    <property type="component" value="Unassembled WGS sequence"/>
</dbReference>
<organism evidence="2 3">
    <name type="scientific">Trematosphaeria pertusa</name>
    <dbReference type="NCBI Taxonomy" id="390896"/>
    <lineage>
        <taxon>Eukaryota</taxon>
        <taxon>Fungi</taxon>
        <taxon>Dikarya</taxon>
        <taxon>Ascomycota</taxon>
        <taxon>Pezizomycotina</taxon>
        <taxon>Dothideomycetes</taxon>
        <taxon>Pleosporomycetidae</taxon>
        <taxon>Pleosporales</taxon>
        <taxon>Massarineae</taxon>
        <taxon>Trematosphaeriaceae</taxon>
        <taxon>Trematosphaeria</taxon>
    </lineage>
</organism>
<sequence length="267" mass="27673">MRAFASLLLVVAFHGLGIVADAETPEIPTPKPLQEALQNVEFPALNGSSIEDDQSLFGFNLFSRQTAGECASANGQRFSCTPNKCCNGEVTPGCCYEGQNCMTLNGNHACCPSDYQTCGMTMCTWPNSTCCVSTPGMACGANQICCGSGCCDAGRVCCGDEGCCESGYSCCKGSGSTKCCDNSFYQCCGGVCCPLDQDCCGDVCCDVGYTCRSRGECVLATTAVRTAVRTFTTTTTEAAAQSTDAAVGTAKLRDWGLTGLVLAAGLL</sequence>